<proteinExistence type="predicted"/>
<accession>A0A4C2A0Z5</accession>
<dbReference type="Proteomes" id="UP000299102">
    <property type="component" value="Unassembled WGS sequence"/>
</dbReference>
<keyword evidence="2" id="KW-1185">Reference proteome</keyword>
<sequence length="94" mass="10929">MEVKTDRRAKLRAGTGTETENGTEFEIKFGTGFRIKIVIWIEIKDSTGKGNRKHCRNQKRGTTLGLTERYINIKNEKIDYMSSKRSRDRKSSFI</sequence>
<evidence type="ECO:0000313" key="1">
    <source>
        <dbReference type="EMBL" id="GBP92843.1"/>
    </source>
</evidence>
<reference evidence="1 2" key="1">
    <citation type="journal article" date="2019" name="Commun. Biol.">
        <title>The bagworm genome reveals a unique fibroin gene that provides high tensile strength.</title>
        <authorList>
            <person name="Kono N."/>
            <person name="Nakamura H."/>
            <person name="Ohtoshi R."/>
            <person name="Tomita M."/>
            <person name="Numata K."/>
            <person name="Arakawa K."/>
        </authorList>
    </citation>
    <scope>NUCLEOTIDE SEQUENCE [LARGE SCALE GENOMIC DNA]</scope>
</reference>
<protein>
    <submittedName>
        <fullName evidence="1">Uncharacterized protein</fullName>
    </submittedName>
</protein>
<dbReference type="AlphaFoldDB" id="A0A4C2A0Z5"/>
<organism evidence="1 2">
    <name type="scientific">Eumeta variegata</name>
    <name type="common">Bagworm moth</name>
    <name type="synonym">Eumeta japonica</name>
    <dbReference type="NCBI Taxonomy" id="151549"/>
    <lineage>
        <taxon>Eukaryota</taxon>
        <taxon>Metazoa</taxon>
        <taxon>Ecdysozoa</taxon>
        <taxon>Arthropoda</taxon>
        <taxon>Hexapoda</taxon>
        <taxon>Insecta</taxon>
        <taxon>Pterygota</taxon>
        <taxon>Neoptera</taxon>
        <taxon>Endopterygota</taxon>
        <taxon>Lepidoptera</taxon>
        <taxon>Glossata</taxon>
        <taxon>Ditrysia</taxon>
        <taxon>Tineoidea</taxon>
        <taxon>Psychidae</taxon>
        <taxon>Oiketicinae</taxon>
        <taxon>Eumeta</taxon>
    </lineage>
</organism>
<dbReference type="EMBL" id="BGZK01002314">
    <property type="protein sequence ID" value="GBP92843.1"/>
    <property type="molecule type" value="Genomic_DNA"/>
</dbReference>
<evidence type="ECO:0000313" key="2">
    <source>
        <dbReference type="Proteomes" id="UP000299102"/>
    </source>
</evidence>
<comment type="caution">
    <text evidence="1">The sequence shown here is derived from an EMBL/GenBank/DDBJ whole genome shotgun (WGS) entry which is preliminary data.</text>
</comment>
<name>A0A4C2A0Z5_EUMVA</name>
<gene>
    <name evidence="1" type="ORF">EVAR_66970_1</name>
</gene>